<keyword evidence="1" id="KW-0812">Transmembrane</keyword>
<keyword evidence="1" id="KW-1133">Transmembrane helix</keyword>
<dbReference type="EMBL" id="CP049055">
    <property type="protein sequence ID" value="QII12892.1"/>
    <property type="molecule type" value="Genomic_DNA"/>
</dbReference>
<protein>
    <submittedName>
        <fullName evidence="2">Uncharacterized protein</fullName>
    </submittedName>
</protein>
<keyword evidence="1" id="KW-0472">Membrane</keyword>
<dbReference type="AlphaFoldDB" id="Q1Q6U6"/>
<proteinExistence type="predicted"/>
<evidence type="ECO:0000313" key="2">
    <source>
        <dbReference type="EMBL" id="CAJ73297.1"/>
    </source>
</evidence>
<dbReference type="EMBL" id="CT573071">
    <property type="protein sequence ID" value="CAJ73297.1"/>
    <property type="molecule type" value="Genomic_DNA"/>
</dbReference>
<name>Q1Q6U6_KUEST</name>
<reference evidence="3 4" key="3">
    <citation type="submission" date="2020-02" db="EMBL/GenBank/DDBJ databases">
        <title>Newly sequenced genome of strain CSTR1 showed variability in Candidatus Kuenenia stuttgartiensis genomes.</title>
        <authorList>
            <person name="Ding C."/>
            <person name="Adrian L."/>
        </authorList>
    </citation>
    <scope>NUCLEOTIDE SEQUENCE [LARGE SCALE GENOMIC DNA]</scope>
    <source>
        <strain evidence="3 4">CSTR1</strain>
    </source>
</reference>
<sequence length="96" mass="11241">MQGSNNAIHFVALHTITQILHKNIFPKPFLLSLFCLLCLIIFMLVLHYLTGLLLRIYCKNYCMHYAICIVESTFGKIMENHYFILNLYLSSYIFSS</sequence>
<feature type="transmembrane region" description="Helical" evidence="1">
    <location>
        <begin position="29"/>
        <end position="54"/>
    </location>
</feature>
<reference evidence="2" key="1">
    <citation type="journal article" date="2006" name="Nature">
        <title>Deciphering the evolution and metabolism of an anammox bacterium from a community genome.</title>
        <authorList>
            <person name="Strous M."/>
            <person name="Pelletier E."/>
            <person name="Mangenot S."/>
            <person name="Rattei T."/>
            <person name="Lehner A."/>
            <person name="Taylor M.W."/>
            <person name="Horn M."/>
            <person name="Daims H."/>
            <person name="Bartol-Mavel D."/>
            <person name="Wincker P."/>
            <person name="Barbe V."/>
            <person name="Fonknechten N."/>
            <person name="Vallenet D."/>
            <person name="Segurens B."/>
            <person name="Schenowitz-Truong C."/>
            <person name="Medigue C."/>
            <person name="Collingro A."/>
            <person name="Snel B."/>
            <person name="Dutilh B.E."/>
            <person name="OpDenCamp H.J.M."/>
            <person name="vanDerDrift C."/>
            <person name="Cirpus I."/>
            <person name="vanDePas-Schoonen K.T."/>
            <person name="Harhangi H.R."/>
            <person name="vanNiftrik L."/>
            <person name="Schmid M."/>
            <person name="Keltjens J."/>
            <person name="vanDeVossenberg J."/>
            <person name="Kartal B."/>
            <person name="Meier H."/>
            <person name="Frishman D."/>
            <person name="Huynen M.A."/>
            <person name="Mewes H."/>
            <person name="Weissenbach J."/>
            <person name="Jetten M.S.M."/>
            <person name="Wagner M."/>
            <person name="LePaslier D."/>
        </authorList>
    </citation>
    <scope>NUCLEOTIDE SEQUENCE</scope>
</reference>
<accession>Q1Q6U6</accession>
<evidence type="ECO:0000313" key="4">
    <source>
        <dbReference type="Proteomes" id="UP000501926"/>
    </source>
</evidence>
<evidence type="ECO:0000256" key="1">
    <source>
        <dbReference type="SAM" id="Phobius"/>
    </source>
</evidence>
<organism evidence="2">
    <name type="scientific">Kuenenia stuttgartiensis</name>
    <dbReference type="NCBI Taxonomy" id="174633"/>
    <lineage>
        <taxon>Bacteria</taxon>
        <taxon>Pseudomonadati</taxon>
        <taxon>Planctomycetota</taxon>
        <taxon>Candidatus Brocadiia</taxon>
        <taxon>Candidatus Brocadiales</taxon>
        <taxon>Candidatus Brocadiaceae</taxon>
        <taxon>Candidatus Kuenenia</taxon>
    </lineage>
</organism>
<dbReference type="Proteomes" id="UP000501926">
    <property type="component" value="Chromosome"/>
</dbReference>
<reference evidence="2" key="2">
    <citation type="submission" date="2006-01" db="EMBL/GenBank/DDBJ databases">
        <authorList>
            <person name="Genoscope"/>
        </authorList>
    </citation>
    <scope>NUCLEOTIDE SEQUENCE</scope>
</reference>
<gene>
    <name evidence="3" type="ORF">KsCSTR_35130</name>
    <name evidence="2" type="ORF">kuste2549</name>
</gene>
<evidence type="ECO:0000313" key="3">
    <source>
        <dbReference type="EMBL" id="QII12892.1"/>
    </source>
</evidence>